<comment type="caution">
    <text evidence="1">The sequence shown here is derived from an EMBL/GenBank/DDBJ whole genome shotgun (WGS) entry which is preliminary data.</text>
</comment>
<protein>
    <recommendedName>
        <fullName evidence="3">PorV/PorQ family protein</fullName>
    </recommendedName>
</protein>
<keyword evidence="2" id="KW-1185">Reference proteome</keyword>
<proteinExistence type="predicted"/>
<evidence type="ECO:0000313" key="2">
    <source>
        <dbReference type="Proteomes" id="UP001175147"/>
    </source>
</evidence>
<dbReference type="EMBL" id="JAUPBM010000176">
    <property type="protein sequence ID" value="MDO7021309.1"/>
    <property type="molecule type" value="Genomic_DNA"/>
</dbReference>
<dbReference type="Proteomes" id="UP001175147">
    <property type="component" value="Unassembled WGS sequence"/>
</dbReference>
<reference evidence="1" key="1">
    <citation type="submission" date="2023-07" db="EMBL/GenBank/DDBJ databases">
        <title>Mucosal microbiota of week-old chicken and adult hens.</title>
        <authorList>
            <person name="Volf J."/>
            <person name="Karasova D."/>
            <person name="Crhanova M."/>
            <person name="Faldynova M."/>
            <person name="Prikrylova H."/>
            <person name="Zeman M."/>
            <person name="Babak V."/>
            <person name="Rajova J."/>
            <person name="Rychlik I."/>
        </authorList>
    </citation>
    <scope>NUCLEOTIDE SEQUENCE</scope>
    <source>
        <strain evidence="1">ET902</strain>
    </source>
</reference>
<gene>
    <name evidence="1" type="ORF">Q5M86_11060</name>
</gene>
<name>A0ABT8YZJ3_9SPIR</name>
<evidence type="ECO:0000313" key="1">
    <source>
        <dbReference type="EMBL" id="MDO7021309.1"/>
    </source>
</evidence>
<evidence type="ECO:0008006" key="3">
    <source>
        <dbReference type="Google" id="ProtNLM"/>
    </source>
</evidence>
<sequence>MIKKIFVILLISSSIFYAKNLSSKHSLSVLETASTRSMGMMNSAFLLGNDSSSIFMNSASLMGVLRDSVNLNYTVTSNPKNEYIFNASYAHIGASYAVGLGFAGDINKVYSYDSLGTRRNDIYSGLYLINIGASYAINDSSFIGGNIKTVINNSEKDNNFGMFLDLSYMQSLFTPNFKLGVGVRNFGFYDNVFAKVDTDIIASLAYSKSDGSFSVAAQYTISVPSVTHSISVGIEAMIVDFNKLGLFKEKSSWYDDLPETILDAPSAIQKRFATKLPSGILARVGVGNNGASLGLSVYVQLFRLDYAIVFDNFSKDNISHNIGMSFMF</sequence>
<accession>A0ABT8YZJ3</accession>
<dbReference type="RefSeq" id="WP_020004910.1">
    <property type="nucleotide sequence ID" value="NZ_JAUPBL010000002.1"/>
</dbReference>
<organism evidence="1 2">
    <name type="scientific">Brachyspira innocens</name>
    <dbReference type="NCBI Taxonomy" id="13264"/>
    <lineage>
        <taxon>Bacteria</taxon>
        <taxon>Pseudomonadati</taxon>
        <taxon>Spirochaetota</taxon>
        <taxon>Spirochaetia</taxon>
        <taxon>Brachyspirales</taxon>
        <taxon>Brachyspiraceae</taxon>
        <taxon>Brachyspira</taxon>
    </lineage>
</organism>